<dbReference type="AlphaFoldDB" id="A0A6J4HNV1"/>
<sequence>MLNDGTLAIEKIAALAKVSVQHVEQIEKELKK</sequence>
<protein>
    <submittedName>
        <fullName evidence="1">Uncharacterized protein</fullName>
    </submittedName>
</protein>
<organism evidence="1">
    <name type="scientific">uncultured Cytophagales bacterium</name>
    <dbReference type="NCBI Taxonomy" id="158755"/>
    <lineage>
        <taxon>Bacteria</taxon>
        <taxon>Pseudomonadati</taxon>
        <taxon>Bacteroidota</taxon>
        <taxon>Sphingobacteriia</taxon>
        <taxon>Sphingobacteriales</taxon>
        <taxon>environmental samples</taxon>
    </lineage>
</organism>
<name>A0A6J4HNV1_9SPHI</name>
<proteinExistence type="predicted"/>
<evidence type="ECO:0000313" key="1">
    <source>
        <dbReference type="EMBL" id="CAA9226845.1"/>
    </source>
</evidence>
<accession>A0A6J4HNV1</accession>
<gene>
    <name evidence="1" type="ORF">AVDCRST_MAG56-744</name>
</gene>
<reference evidence="1" key="1">
    <citation type="submission" date="2020-02" db="EMBL/GenBank/DDBJ databases">
        <authorList>
            <person name="Meier V. D."/>
        </authorList>
    </citation>
    <scope>NUCLEOTIDE SEQUENCE</scope>
    <source>
        <strain evidence="1">AVDCRST_MAG56</strain>
    </source>
</reference>
<dbReference type="EMBL" id="CADCTQ010000066">
    <property type="protein sequence ID" value="CAA9226845.1"/>
    <property type="molecule type" value="Genomic_DNA"/>
</dbReference>